<evidence type="ECO:0000259" key="13">
    <source>
        <dbReference type="Pfam" id="PF20258"/>
    </source>
</evidence>
<feature type="non-terminal residue" evidence="15">
    <location>
        <position position="1"/>
    </location>
</feature>
<dbReference type="FunFam" id="2.30.30.280:FF:000001">
    <property type="entry name" value="tRNA-specific 2-thiouridylase MnmA"/>
    <property type="match status" value="1"/>
</dbReference>
<dbReference type="PANTHER" id="PTHR11933">
    <property type="entry name" value="TRNA 5-METHYLAMINOMETHYL-2-THIOURIDYLATE -METHYLTRANSFERASE"/>
    <property type="match status" value="1"/>
</dbReference>
<evidence type="ECO:0000259" key="14">
    <source>
        <dbReference type="Pfam" id="PF20259"/>
    </source>
</evidence>
<dbReference type="NCBIfam" id="TIGR00420">
    <property type="entry name" value="trmU"/>
    <property type="match status" value="1"/>
</dbReference>
<evidence type="ECO:0000256" key="11">
    <source>
        <dbReference type="ARBA" id="ARBA00023157"/>
    </source>
</evidence>
<name>A0A034WJT0_BACDO</name>
<dbReference type="HAMAP" id="MF_00144">
    <property type="entry name" value="tRNA_thiouridyl_MnmA"/>
    <property type="match status" value="1"/>
</dbReference>
<evidence type="ECO:0000256" key="12">
    <source>
        <dbReference type="ARBA" id="ARBA00049564"/>
    </source>
</evidence>
<dbReference type="CDD" id="cd01998">
    <property type="entry name" value="MnmA_TRMU-like"/>
    <property type="match status" value="1"/>
</dbReference>
<dbReference type="Pfam" id="PF03054">
    <property type="entry name" value="tRNA_Me_trans"/>
    <property type="match status" value="1"/>
</dbReference>
<dbReference type="GO" id="GO:0002143">
    <property type="term" value="P:tRNA wobble position uridine thiolation"/>
    <property type="evidence" value="ECO:0007669"/>
    <property type="project" value="TreeGrafter"/>
</dbReference>
<accession>A0A034WJT0</accession>
<dbReference type="InterPro" id="IPR004506">
    <property type="entry name" value="MnmA-like"/>
</dbReference>
<dbReference type="EC" id="2.8.1.14" evidence="4"/>
<keyword evidence="6" id="KW-0808">Transferase</keyword>
<comment type="similarity">
    <text evidence="3">Belongs to the MnmA/TRMU family.</text>
</comment>
<dbReference type="GO" id="GO:0000049">
    <property type="term" value="F:tRNA binding"/>
    <property type="evidence" value="ECO:0007669"/>
    <property type="project" value="UniProtKB-KW"/>
</dbReference>
<comment type="function">
    <text evidence="1">Catalyzes the 2-thiolation of uridine at the wobble position (U34) of mitochondrial tRNA(Lys), tRNA(Glu) and tRNA(Gln). Required for the formation of 5-taurinomethyl-2-thiouridine (tm5s2U) of mitochondrial tRNA(Lys), tRNA(Glu), and tRNA(Gln) at the wobble position. ATP is required to activate the C2 atom of the wobble base.</text>
</comment>
<dbReference type="NCBIfam" id="NF001138">
    <property type="entry name" value="PRK00143.1"/>
    <property type="match status" value="1"/>
</dbReference>
<dbReference type="Pfam" id="PF20258">
    <property type="entry name" value="tRNA_Me_trans_C"/>
    <property type="match status" value="1"/>
</dbReference>
<evidence type="ECO:0000313" key="15">
    <source>
        <dbReference type="EMBL" id="JAC54929.1"/>
    </source>
</evidence>
<comment type="subcellular location">
    <subcellularLocation>
        <location evidence="2">Mitochondrion</location>
    </subcellularLocation>
</comment>
<keyword evidence="10" id="KW-0694">RNA-binding</keyword>
<feature type="domain" description="tRNA-specific 2-thiouridylase MnmA-like C-terminal" evidence="13">
    <location>
        <begin position="316"/>
        <end position="400"/>
    </location>
</feature>
<evidence type="ECO:0000256" key="2">
    <source>
        <dbReference type="ARBA" id="ARBA00004173"/>
    </source>
</evidence>
<evidence type="ECO:0000256" key="7">
    <source>
        <dbReference type="ARBA" id="ARBA00022694"/>
    </source>
</evidence>
<keyword evidence="7" id="KW-0819">tRNA processing</keyword>
<comment type="catalytic activity">
    <reaction evidence="12">
        <text>5-taurinomethyluridine(34) in tRNA + S-sulfanyl-L-cysteinyl-[protein] + AH2 + ATP = 5-taurinomethyl-2-thiouridine(34) in tRNA + L-cysteinyl-[protein] + A + AMP + diphosphate + H(+)</text>
        <dbReference type="Rhea" id="RHEA:47040"/>
        <dbReference type="Rhea" id="RHEA-COMP:10131"/>
        <dbReference type="Rhea" id="RHEA-COMP:11726"/>
        <dbReference type="Rhea" id="RHEA-COMP:11732"/>
        <dbReference type="Rhea" id="RHEA-COMP:11733"/>
        <dbReference type="ChEBI" id="CHEBI:13193"/>
        <dbReference type="ChEBI" id="CHEBI:15378"/>
        <dbReference type="ChEBI" id="CHEBI:17499"/>
        <dbReference type="ChEBI" id="CHEBI:29950"/>
        <dbReference type="ChEBI" id="CHEBI:30616"/>
        <dbReference type="ChEBI" id="CHEBI:33019"/>
        <dbReference type="ChEBI" id="CHEBI:61963"/>
        <dbReference type="ChEBI" id="CHEBI:87171"/>
        <dbReference type="ChEBI" id="CHEBI:87172"/>
        <dbReference type="ChEBI" id="CHEBI:456215"/>
        <dbReference type="EC" id="2.8.1.14"/>
    </reaction>
</comment>
<evidence type="ECO:0000256" key="10">
    <source>
        <dbReference type="ARBA" id="ARBA00022884"/>
    </source>
</evidence>
<evidence type="ECO:0000256" key="1">
    <source>
        <dbReference type="ARBA" id="ARBA00003986"/>
    </source>
</evidence>
<keyword evidence="8" id="KW-0547">Nucleotide-binding</keyword>
<sequence length="420" mass="47185">GEQLFIVDCQASKQKKQLLGEKSRGVICFRMFRNVVIGISGGVDSAISALLLKQKGYNVIGAFMKNWDEFDEMGACSGEQDYRDAEYTCQKLDIELHTVNYVKEYWNSVFSAFLEDYQNGLTPNPDILCNKYIKFDLFYKYATEQLQCDAIATGHYAKTSFGNFLQLYNANGAVHLLIPRDTFKDQTFFLSGIQRHTLSRTMFPLGDALKQEIKALARECGLERLAQKKESTGICFVGNRDFKQFIKEYIQPRTGHFVDIDNGKIVGTHEGIHTWTIGQRCRLASYLRPYFVAQKDVANNVIYVASGHEHPALYSDVIHAGAPNWLCNDPLSAGADVAGQQLRCRFRFQHTKPLVDCVVENSAKETGGVTITLDKPLRALTPGQYAVFYSETACLGSARIVSACRRAEDRLAEVEILKPS</sequence>
<dbReference type="InterPro" id="IPR046885">
    <property type="entry name" value="MnmA-like_C"/>
</dbReference>
<gene>
    <name evidence="15" type="primary">MTU1</name>
</gene>
<dbReference type="InterPro" id="IPR046884">
    <property type="entry name" value="MnmA-like_central"/>
</dbReference>
<dbReference type="OrthoDB" id="3685at2759"/>
<dbReference type="GO" id="GO:0005524">
    <property type="term" value="F:ATP binding"/>
    <property type="evidence" value="ECO:0007669"/>
    <property type="project" value="UniProtKB-KW"/>
</dbReference>
<dbReference type="Pfam" id="PF20259">
    <property type="entry name" value="tRNA_Me_trans_M"/>
    <property type="match status" value="1"/>
</dbReference>
<dbReference type="SUPFAM" id="SSF52402">
    <property type="entry name" value="Adenine nucleotide alpha hydrolases-like"/>
    <property type="match status" value="1"/>
</dbReference>
<proteinExistence type="inferred from homology"/>
<keyword evidence="11" id="KW-1015">Disulfide bond</keyword>
<evidence type="ECO:0000256" key="3">
    <source>
        <dbReference type="ARBA" id="ARBA00006191"/>
    </source>
</evidence>
<dbReference type="GO" id="GO:0005739">
    <property type="term" value="C:mitochondrion"/>
    <property type="evidence" value="ECO:0007669"/>
    <property type="project" value="UniProtKB-SubCell"/>
</dbReference>
<dbReference type="GO" id="GO:0061708">
    <property type="term" value="F:tRNA-5-taurinomethyluridine 2-sulfurtransferase"/>
    <property type="evidence" value="ECO:0007669"/>
    <property type="project" value="UniProtKB-EC"/>
</dbReference>
<keyword evidence="9" id="KW-0067">ATP-binding</keyword>
<feature type="domain" description="tRNA-specific 2-thiouridylase MnmA-like central" evidence="14">
    <location>
        <begin position="243"/>
        <end position="305"/>
    </location>
</feature>
<evidence type="ECO:0000256" key="8">
    <source>
        <dbReference type="ARBA" id="ARBA00022741"/>
    </source>
</evidence>
<dbReference type="FunFam" id="3.40.50.620:FF:000104">
    <property type="entry name" value="Mitochondrial tRNA-specific 2-thiouridylase 1"/>
    <property type="match status" value="1"/>
</dbReference>
<dbReference type="InterPro" id="IPR023382">
    <property type="entry name" value="MnmA-like_central_sf"/>
</dbReference>
<dbReference type="EMBL" id="GAKP01004023">
    <property type="protein sequence ID" value="JAC54929.1"/>
    <property type="molecule type" value="Transcribed_RNA"/>
</dbReference>
<dbReference type="InterPro" id="IPR014729">
    <property type="entry name" value="Rossmann-like_a/b/a_fold"/>
</dbReference>
<dbReference type="Gene3D" id="2.40.30.10">
    <property type="entry name" value="Translation factors"/>
    <property type="match status" value="1"/>
</dbReference>
<evidence type="ECO:0000256" key="4">
    <source>
        <dbReference type="ARBA" id="ARBA00011953"/>
    </source>
</evidence>
<keyword evidence="5" id="KW-0820">tRNA-binding</keyword>
<reference evidence="15" key="1">
    <citation type="journal article" date="2014" name="BMC Genomics">
        <title>Characterizing the developmental transcriptome of the oriental fruit fly, Bactrocera dorsalis (Diptera: Tephritidae) through comparative genomic analysis with Drosophila melanogaster utilizing modENCODE datasets.</title>
        <authorList>
            <person name="Geib S.M."/>
            <person name="Calla B."/>
            <person name="Hall B."/>
            <person name="Hou S."/>
            <person name="Manoukis N.C."/>
        </authorList>
    </citation>
    <scope>NUCLEOTIDE SEQUENCE</scope>
    <source>
        <strain evidence="15">Punador</strain>
    </source>
</reference>
<dbReference type="Gene3D" id="2.30.30.280">
    <property type="entry name" value="Adenine nucleotide alpha hydrolases-like domains"/>
    <property type="match status" value="1"/>
</dbReference>
<evidence type="ECO:0000256" key="6">
    <source>
        <dbReference type="ARBA" id="ARBA00022679"/>
    </source>
</evidence>
<dbReference type="PANTHER" id="PTHR11933:SF5">
    <property type="entry name" value="MITOCHONDRIAL TRNA-SPECIFIC 2-THIOURIDYLASE 1"/>
    <property type="match status" value="1"/>
</dbReference>
<evidence type="ECO:0000256" key="9">
    <source>
        <dbReference type="ARBA" id="ARBA00022840"/>
    </source>
</evidence>
<organism evidence="15">
    <name type="scientific">Bactrocera dorsalis</name>
    <name type="common">Oriental fruit fly</name>
    <name type="synonym">Dacus dorsalis</name>
    <dbReference type="NCBI Taxonomy" id="27457"/>
    <lineage>
        <taxon>Eukaryota</taxon>
        <taxon>Metazoa</taxon>
        <taxon>Ecdysozoa</taxon>
        <taxon>Arthropoda</taxon>
        <taxon>Hexapoda</taxon>
        <taxon>Insecta</taxon>
        <taxon>Pterygota</taxon>
        <taxon>Neoptera</taxon>
        <taxon>Endopterygota</taxon>
        <taxon>Diptera</taxon>
        <taxon>Brachycera</taxon>
        <taxon>Muscomorpha</taxon>
        <taxon>Tephritoidea</taxon>
        <taxon>Tephritidae</taxon>
        <taxon>Bactrocera</taxon>
        <taxon>Bactrocera</taxon>
    </lineage>
</organism>
<evidence type="ECO:0000256" key="5">
    <source>
        <dbReference type="ARBA" id="ARBA00022555"/>
    </source>
</evidence>
<dbReference type="Gene3D" id="3.40.50.620">
    <property type="entry name" value="HUPs"/>
    <property type="match status" value="1"/>
</dbReference>
<protein>
    <recommendedName>
        <fullName evidence="4">tRNA-5-taurinomethyluridine 2-sulfurtransferase</fullName>
        <ecNumber evidence="4">2.8.1.14</ecNumber>
    </recommendedName>
</protein>
<dbReference type="AlphaFoldDB" id="A0A034WJT0"/>